<keyword evidence="1" id="KW-0175">Coiled coil</keyword>
<keyword evidence="4" id="KW-1185">Reference proteome</keyword>
<organism evidence="3 4">
    <name type="scientific">Datura stramonium</name>
    <name type="common">Jimsonweed</name>
    <name type="synonym">Common thornapple</name>
    <dbReference type="NCBI Taxonomy" id="4076"/>
    <lineage>
        <taxon>Eukaryota</taxon>
        <taxon>Viridiplantae</taxon>
        <taxon>Streptophyta</taxon>
        <taxon>Embryophyta</taxon>
        <taxon>Tracheophyta</taxon>
        <taxon>Spermatophyta</taxon>
        <taxon>Magnoliopsida</taxon>
        <taxon>eudicotyledons</taxon>
        <taxon>Gunneridae</taxon>
        <taxon>Pentapetalae</taxon>
        <taxon>asterids</taxon>
        <taxon>lamiids</taxon>
        <taxon>Solanales</taxon>
        <taxon>Solanaceae</taxon>
        <taxon>Solanoideae</taxon>
        <taxon>Datureae</taxon>
        <taxon>Datura</taxon>
    </lineage>
</organism>
<feature type="coiled-coil region" evidence="1">
    <location>
        <begin position="94"/>
        <end position="128"/>
    </location>
</feature>
<evidence type="ECO:0000313" key="3">
    <source>
        <dbReference type="EMBL" id="MCD9641964.1"/>
    </source>
</evidence>
<reference evidence="3 4" key="1">
    <citation type="journal article" date="2021" name="BMC Genomics">
        <title>Datura genome reveals duplications of psychoactive alkaloid biosynthetic genes and high mutation rate following tissue culture.</title>
        <authorList>
            <person name="Rajewski A."/>
            <person name="Carter-House D."/>
            <person name="Stajich J."/>
            <person name="Litt A."/>
        </authorList>
    </citation>
    <scope>NUCLEOTIDE SEQUENCE [LARGE SCALE GENOMIC DNA]</scope>
    <source>
        <strain evidence="3">AR-01</strain>
    </source>
</reference>
<sequence length="157" mass="17832">MASSSTSHFEPHASTQGGLTPALGMDRLLDNIRFQGTHLFPCALPKVYEREVVYFYMNLEIKKDGEVQSKVNSVEFTLNGRVLSDILFKRKRPVSQMLLDQQNANARVAELERATAQLKNDLSTAHSKISSLEYKILNKKIVHNNRIDKLLSLMEKN</sequence>
<comment type="caution">
    <text evidence="3">The sequence shown here is derived from an EMBL/GenBank/DDBJ whole genome shotgun (WGS) entry which is preliminary data.</text>
</comment>
<dbReference type="EMBL" id="JACEIK010003504">
    <property type="protein sequence ID" value="MCD9641964.1"/>
    <property type="molecule type" value="Genomic_DNA"/>
</dbReference>
<protein>
    <submittedName>
        <fullName evidence="3">Uncharacterized protein</fullName>
    </submittedName>
</protein>
<evidence type="ECO:0000256" key="2">
    <source>
        <dbReference type="SAM" id="MobiDB-lite"/>
    </source>
</evidence>
<feature type="region of interest" description="Disordered" evidence="2">
    <location>
        <begin position="1"/>
        <end position="20"/>
    </location>
</feature>
<gene>
    <name evidence="3" type="ORF">HAX54_028523</name>
</gene>
<feature type="compositionally biased region" description="Polar residues" evidence="2">
    <location>
        <begin position="1"/>
        <end position="18"/>
    </location>
</feature>
<evidence type="ECO:0000256" key="1">
    <source>
        <dbReference type="SAM" id="Coils"/>
    </source>
</evidence>
<proteinExistence type="predicted"/>
<accession>A0ABS8V745</accession>
<dbReference type="Proteomes" id="UP000823775">
    <property type="component" value="Unassembled WGS sequence"/>
</dbReference>
<name>A0ABS8V745_DATST</name>
<evidence type="ECO:0000313" key="4">
    <source>
        <dbReference type="Proteomes" id="UP000823775"/>
    </source>
</evidence>